<sequence length="156" mass="17452">MKIMKFGIPCLMFLTVLVFPAFAGDMPGPDAAELWTYVTEIEPYGEWGQWPDHQDMQPGRSPHGPLHVIRVNDAALTKGHPKPSGAIVVKENFSSEKELMAITVMYKVKDYNPMAGDWFWVKYSPDGTVLKEGKPKGCIACHGARADEDYIMVSDY</sequence>
<protein>
    <submittedName>
        <fullName evidence="3">Cytochrome P460 family protein</fullName>
    </submittedName>
</protein>
<keyword evidence="4" id="KW-1185">Reference proteome</keyword>
<reference evidence="3 4" key="1">
    <citation type="journal article" date="2017" name="Int. J. Syst. Evol. Microbiol.">
        <title>Desulfovibrio senegalensis sp. nov., a mesophilic sulfate reducer isolated from marine sediment.</title>
        <authorList>
            <person name="Thioye A."/>
            <person name="Gam Z.B.A."/>
            <person name="Mbengue M."/>
            <person name="Cayol J.L."/>
            <person name="Joseph-Bartoli M."/>
            <person name="Toure-Kane C."/>
            <person name="Labat M."/>
        </authorList>
    </citation>
    <scope>NUCLEOTIDE SEQUENCE [LARGE SCALE GENOMIC DNA]</scope>
    <source>
        <strain evidence="3 4">DSM 101509</strain>
    </source>
</reference>
<feature type="domain" description="Cytochrome P460" evidence="2">
    <location>
        <begin position="62"/>
        <end position="151"/>
    </location>
</feature>
<keyword evidence="1" id="KW-0732">Signal</keyword>
<evidence type="ECO:0000313" key="4">
    <source>
        <dbReference type="Proteomes" id="UP000438699"/>
    </source>
</evidence>
<proteinExistence type="predicted"/>
<gene>
    <name evidence="3" type="ORF">F8A88_00485</name>
</gene>
<dbReference type="Pfam" id="PF16694">
    <property type="entry name" value="Cytochrome_P460"/>
    <property type="match status" value="1"/>
</dbReference>
<dbReference type="EMBL" id="WAIE01000001">
    <property type="protein sequence ID" value="KAB1442787.1"/>
    <property type="molecule type" value="Genomic_DNA"/>
</dbReference>
<dbReference type="InterPro" id="IPR038142">
    <property type="entry name" value="Cytochrome_P460_sp"/>
</dbReference>
<dbReference type="Gene3D" id="3.50.70.20">
    <property type="entry name" value="Cytochrome P460"/>
    <property type="match status" value="1"/>
</dbReference>
<dbReference type="InterPro" id="IPR032033">
    <property type="entry name" value="Cytochrome_P460"/>
</dbReference>
<accession>A0A6N6N6P6</accession>
<feature type="signal peptide" evidence="1">
    <location>
        <begin position="1"/>
        <end position="23"/>
    </location>
</feature>
<name>A0A6N6N6P6_9BACT</name>
<evidence type="ECO:0000313" key="3">
    <source>
        <dbReference type="EMBL" id="KAB1442787.1"/>
    </source>
</evidence>
<evidence type="ECO:0000256" key="1">
    <source>
        <dbReference type="SAM" id="SignalP"/>
    </source>
</evidence>
<evidence type="ECO:0000259" key="2">
    <source>
        <dbReference type="Pfam" id="PF16694"/>
    </source>
</evidence>
<organism evidence="3 4">
    <name type="scientific">Pseudodesulfovibrio senegalensis</name>
    <dbReference type="NCBI Taxonomy" id="1721087"/>
    <lineage>
        <taxon>Bacteria</taxon>
        <taxon>Pseudomonadati</taxon>
        <taxon>Thermodesulfobacteriota</taxon>
        <taxon>Desulfovibrionia</taxon>
        <taxon>Desulfovibrionales</taxon>
        <taxon>Desulfovibrionaceae</taxon>
    </lineage>
</organism>
<dbReference type="CDD" id="cd20716">
    <property type="entry name" value="cyt_P460_fam"/>
    <property type="match status" value="1"/>
</dbReference>
<dbReference type="AlphaFoldDB" id="A0A6N6N6P6"/>
<comment type="caution">
    <text evidence="3">The sequence shown here is derived from an EMBL/GenBank/DDBJ whole genome shotgun (WGS) entry which is preliminary data.</text>
</comment>
<dbReference type="Proteomes" id="UP000438699">
    <property type="component" value="Unassembled WGS sequence"/>
</dbReference>
<feature type="chain" id="PRO_5026962400" evidence="1">
    <location>
        <begin position="24"/>
        <end position="156"/>
    </location>
</feature>